<reference evidence="9 10" key="1">
    <citation type="submission" date="2023-06" db="EMBL/GenBank/DDBJ databases">
        <title>Rock-solubilizing bacteria, Microbacterium invictum, promotes re-establishment of vegetation in rocky wasteland by accelerating rock bio-weathering and reshaping soil bacterial community.</title>
        <authorList>
            <person name="Liu C."/>
        </authorList>
    </citation>
    <scope>NUCLEOTIDE SEQUENCE [LARGE SCALE GENOMIC DNA]</scope>
    <source>
        <strain evidence="9 10">X-18</strain>
    </source>
</reference>
<dbReference type="PANTHER" id="PTHR43133">
    <property type="entry name" value="RNA POLYMERASE ECF-TYPE SIGMA FACTO"/>
    <property type="match status" value="1"/>
</dbReference>
<sequence length="183" mass="20639">MSQALVEVSDAMLVARSLDQDTVAFGELVRRHSGLMRAYVIRMVGSRSEADDVVQEAFVTAWRQLPSLRDHSAVRAWLMRIASREASAYLRRRPRDADIADFDAPHSADTQPENVAMRHAQLTALSAALDTLPSDQRRCWLLREVAELSYDEIADEMEMPVSTVRGTLARARARITAQMEGWR</sequence>
<dbReference type="InterPro" id="IPR039425">
    <property type="entry name" value="RNA_pol_sigma-70-like"/>
</dbReference>
<dbReference type="Gene3D" id="1.10.10.10">
    <property type="entry name" value="Winged helix-like DNA-binding domain superfamily/Winged helix DNA-binding domain"/>
    <property type="match status" value="1"/>
</dbReference>
<dbReference type="Proteomes" id="UP001324533">
    <property type="component" value="Chromosome"/>
</dbReference>
<dbReference type="InterPro" id="IPR036388">
    <property type="entry name" value="WH-like_DNA-bd_sf"/>
</dbReference>
<dbReference type="SUPFAM" id="SSF88946">
    <property type="entry name" value="Sigma2 domain of RNA polymerase sigma factors"/>
    <property type="match status" value="1"/>
</dbReference>
<accession>A0ABZ0V8I5</accession>
<evidence type="ECO:0000313" key="10">
    <source>
        <dbReference type="Proteomes" id="UP001324533"/>
    </source>
</evidence>
<evidence type="ECO:0000256" key="6">
    <source>
        <dbReference type="RuleBase" id="RU000716"/>
    </source>
</evidence>
<feature type="domain" description="RNA polymerase sigma factor 70 region 4 type 2" evidence="8">
    <location>
        <begin position="124"/>
        <end position="175"/>
    </location>
</feature>
<dbReference type="InterPro" id="IPR013324">
    <property type="entry name" value="RNA_pol_sigma_r3/r4-like"/>
</dbReference>
<keyword evidence="3 6" id="KW-0731">Sigma factor</keyword>
<protein>
    <recommendedName>
        <fullName evidence="6">RNA polymerase sigma factor</fullName>
    </recommendedName>
</protein>
<evidence type="ECO:0000256" key="5">
    <source>
        <dbReference type="ARBA" id="ARBA00023163"/>
    </source>
</evidence>
<dbReference type="RefSeq" id="WP_322410071.1">
    <property type="nucleotide sequence ID" value="NZ_CP139779.1"/>
</dbReference>
<keyword evidence="5 6" id="KW-0804">Transcription</keyword>
<evidence type="ECO:0000256" key="4">
    <source>
        <dbReference type="ARBA" id="ARBA00023125"/>
    </source>
</evidence>
<dbReference type="InterPro" id="IPR013249">
    <property type="entry name" value="RNA_pol_sigma70_r4_t2"/>
</dbReference>
<keyword evidence="4 6" id="KW-0238">DNA-binding</keyword>
<dbReference type="PANTHER" id="PTHR43133:SF51">
    <property type="entry name" value="RNA POLYMERASE SIGMA FACTOR"/>
    <property type="match status" value="1"/>
</dbReference>
<evidence type="ECO:0000259" key="8">
    <source>
        <dbReference type="Pfam" id="PF08281"/>
    </source>
</evidence>
<dbReference type="Pfam" id="PF04542">
    <property type="entry name" value="Sigma70_r2"/>
    <property type="match status" value="1"/>
</dbReference>
<name>A0ABZ0V8I5_9MICO</name>
<proteinExistence type="inferred from homology"/>
<evidence type="ECO:0000256" key="1">
    <source>
        <dbReference type="ARBA" id="ARBA00010641"/>
    </source>
</evidence>
<evidence type="ECO:0000256" key="3">
    <source>
        <dbReference type="ARBA" id="ARBA00023082"/>
    </source>
</evidence>
<gene>
    <name evidence="9" type="ORF">T9R20_14770</name>
</gene>
<feature type="domain" description="RNA polymerase sigma-70 region 2" evidence="7">
    <location>
        <begin position="28"/>
        <end position="93"/>
    </location>
</feature>
<dbReference type="CDD" id="cd06171">
    <property type="entry name" value="Sigma70_r4"/>
    <property type="match status" value="1"/>
</dbReference>
<dbReference type="PROSITE" id="PS01063">
    <property type="entry name" value="SIGMA70_ECF"/>
    <property type="match status" value="1"/>
</dbReference>
<dbReference type="InterPro" id="IPR013325">
    <property type="entry name" value="RNA_pol_sigma_r2"/>
</dbReference>
<dbReference type="EMBL" id="CP139779">
    <property type="protein sequence ID" value="WQB69943.1"/>
    <property type="molecule type" value="Genomic_DNA"/>
</dbReference>
<dbReference type="SUPFAM" id="SSF88659">
    <property type="entry name" value="Sigma3 and sigma4 domains of RNA polymerase sigma factors"/>
    <property type="match status" value="1"/>
</dbReference>
<dbReference type="NCBIfam" id="TIGR02937">
    <property type="entry name" value="sigma70-ECF"/>
    <property type="match status" value="1"/>
</dbReference>
<dbReference type="Gene3D" id="1.10.1740.10">
    <property type="match status" value="1"/>
</dbReference>
<dbReference type="Pfam" id="PF08281">
    <property type="entry name" value="Sigma70_r4_2"/>
    <property type="match status" value="1"/>
</dbReference>
<organism evidence="9 10">
    <name type="scientific">Microbacterium invictum</name>
    <dbReference type="NCBI Taxonomy" id="515415"/>
    <lineage>
        <taxon>Bacteria</taxon>
        <taxon>Bacillati</taxon>
        <taxon>Actinomycetota</taxon>
        <taxon>Actinomycetes</taxon>
        <taxon>Micrococcales</taxon>
        <taxon>Microbacteriaceae</taxon>
        <taxon>Microbacterium</taxon>
    </lineage>
</organism>
<comment type="similarity">
    <text evidence="1 6">Belongs to the sigma-70 factor family. ECF subfamily.</text>
</comment>
<keyword evidence="10" id="KW-1185">Reference proteome</keyword>
<dbReference type="InterPro" id="IPR007627">
    <property type="entry name" value="RNA_pol_sigma70_r2"/>
</dbReference>
<keyword evidence="2 6" id="KW-0805">Transcription regulation</keyword>
<evidence type="ECO:0000313" key="9">
    <source>
        <dbReference type="EMBL" id="WQB69943.1"/>
    </source>
</evidence>
<evidence type="ECO:0000259" key="7">
    <source>
        <dbReference type="Pfam" id="PF04542"/>
    </source>
</evidence>
<dbReference type="InterPro" id="IPR000838">
    <property type="entry name" value="RNA_pol_sigma70_ECF_CS"/>
</dbReference>
<dbReference type="InterPro" id="IPR014284">
    <property type="entry name" value="RNA_pol_sigma-70_dom"/>
</dbReference>
<evidence type="ECO:0000256" key="2">
    <source>
        <dbReference type="ARBA" id="ARBA00023015"/>
    </source>
</evidence>